<evidence type="ECO:0000313" key="5">
    <source>
        <dbReference type="Proteomes" id="UP001168877"/>
    </source>
</evidence>
<reference evidence="4" key="2">
    <citation type="submission" date="2023-06" db="EMBL/GenBank/DDBJ databases">
        <authorList>
            <person name="Swenson N.G."/>
            <person name="Wegrzyn J.L."/>
            <person name="Mcevoy S.L."/>
        </authorList>
    </citation>
    <scope>NUCLEOTIDE SEQUENCE</scope>
    <source>
        <strain evidence="4">NS2018</strain>
        <tissue evidence="4">Leaf</tissue>
    </source>
</reference>
<dbReference type="Pfam" id="PF14223">
    <property type="entry name" value="Retrotran_gag_2"/>
    <property type="match status" value="1"/>
</dbReference>
<dbReference type="PANTHER" id="PTHR35317">
    <property type="entry name" value="OS04G0629600 PROTEIN"/>
    <property type="match status" value="1"/>
</dbReference>
<sequence>MRAYIRSINEKAWISVEEGYELPTKRIEDGTMIAKPRAQWMAIDFDNAKWHHRAVNAIFGGVDSTQFIYIQNLELAKEAWDTLQTTNEGTLAVRRSRVQMLTSQFESLVMNEDKKLVDFQTRLLNITNQSQTLGELYPQERINWKILRSLPKRFNEKVTAIEESKNVDLMGVDELLGSLQTYELGFKPKIEGKGIALKVTNDESEDDVACMVRTLKKFLKNICSKREEVKKKITPKEVVDCKDESMKKLIRCHECKGIGFISTKHANEKRESKKGLAMAASWSDVTIYEGKFEDSSDDSSSNEESENSSSSEDSEISSNQEEFEATSNQDYISLNDKILQQKNEENNKLKLINANLVVIFKALVNEKNMSLEKMSKQSEVIKKYEKTIEKCVLKVEESAQELDDLKEDFTMKLFAMEGEIKQKENSLSIMKIKECELKDEVKSLKESINGMKIGAIKLDEVIKLGKHHGDMSGLGFVEEVKKTPTTKNKSRKSNKKKDSTTIPSNIKDKGKKSYRTSQPTSQPKHAHPKCNFSKFIPVCHYCNVVGHIRHKCYEYARQCKLGNVEHDKNVKKLPNHSPKHEFKSRARHNISKFILVCHFCNVVGHIKPKCYKYIRQCELGNEMHASEMKKLPLVVSKHVRALETMHDEHVNEKKSTRKVWVKKNNVHTCEMDKSSLKVSKHDNSFDVLRNVHIDHIHVKKPIKKI</sequence>
<organism evidence="4 5">
    <name type="scientific">Acer saccharum</name>
    <name type="common">Sugar maple</name>
    <dbReference type="NCBI Taxonomy" id="4024"/>
    <lineage>
        <taxon>Eukaryota</taxon>
        <taxon>Viridiplantae</taxon>
        <taxon>Streptophyta</taxon>
        <taxon>Embryophyta</taxon>
        <taxon>Tracheophyta</taxon>
        <taxon>Spermatophyta</taxon>
        <taxon>Magnoliopsida</taxon>
        <taxon>eudicotyledons</taxon>
        <taxon>Gunneridae</taxon>
        <taxon>Pentapetalae</taxon>
        <taxon>rosids</taxon>
        <taxon>malvids</taxon>
        <taxon>Sapindales</taxon>
        <taxon>Sapindaceae</taxon>
        <taxon>Hippocastanoideae</taxon>
        <taxon>Acereae</taxon>
        <taxon>Acer</taxon>
    </lineage>
</organism>
<dbReference type="EMBL" id="JAUESC010000001">
    <property type="protein sequence ID" value="KAK0607757.1"/>
    <property type="molecule type" value="Genomic_DNA"/>
</dbReference>
<feature type="region of interest" description="Disordered" evidence="2">
    <location>
        <begin position="292"/>
        <end position="322"/>
    </location>
</feature>
<name>A0AA39TLP6_ACESA</name>
<feature type="compositionally biased region" description="Low complexity" evidence="2">
    <location>
        <begin position="307"/>
        <end position="320"/>
    </location>
</feature>
<evidence type="ECO:0000256" key="2">
    <source>
        <dbReference type="SAM" id="MobiDB-lite"/>
    </source>
</evidence>
<gene>
    <name evidence="4" type="ORF">LWI29_020100</name>
</gene>
<dbReference type="AlphaFoldDB" id="A0AA39TLP6"/>
<keyword evidence="5" id="KW-1185">Reference proteome</keyword>
<feature type="coiled-coil region" evidence="1">
    <location>
        <begin position="381"/>
        <end position="408"/>
    </location>
</feature>
<evidence type="ECO:0000256" key="1">
    <source>
        <dbReference type="SAM" id="Coils"/>
    </source>
</evidence>
<dbReference type="InterPro" id="IPR001878">
    <property type="entry name" value="Znf_CCHC"/>
</dbReference>
<dbReference type="Proteomes" id="UP001168877">
    <property type="component" value="Unassembled WGS sequence"/>
</dbReference>
<feature type="compositionally biased region" description="Acidic residues" evidence="2">
    <location>
        <begin position="295"/>
        <end position="306"/>
    </location>
</feature>
<feature type="domain" description="CCHC-type" evidence="3">
    <location>
        <begin position="538"/>
        <end position="554"/>
    </location>
</feature>
<feature type="region of interest" description="Disordered" evidence="2">
    <location>
        <begin position="475"/>
        <end position="527"/>
    </location>
</feature>
<keyword evidence="1" id="KW-0175">Coiled coil</keyword>
<accession>A0AA39TLP6</accession>
<proteinExistence type="predicted"/>
<dbReference type="GO" id="GO:0008270">
    <property type="term" value="F:zinc ion binding"/>
    <property type="evidence" value="ECO:0007669"/>
    <property type="project" value="InterPro"/>
</dbReference>
<evidence type="ECO:0000259" key="3">
    <source>
        <dbReference type="SMART" id="SM00343"/>
    </source>
</evidence>
<dbReference type="GO" id="GO:0003676">
    <property type="term" value="F:nucleic acid binding"/>
    <property type="evidence" value="ECO:0007669"/>
    <property type="project" value="InterPro"/>
</dbReference>
<reference evidence="4" key="1">
    <citation type="journal article" date="2022" name="Plant J.">
        <title>Strategies of tolerance reflected in two North American maple genomes.</title>
        <authorList>
            <person name="McEvoy S.L."/>
            <person name="Sezen U.U."/>
            <person name="Trouern-Trend A."/>
            <person name="McMahon S.M."/>
            <person name="Schaberg P.G."/>
            <person name="Yang J."/>
            <person name="Wegrzyn J.L."/>
            <person name="Swenson N.G."/>
        </authorList>
    </citation>
    <scope>NUCLEOTIDE SEQUENCE</scope>
    <source>
        <strain evidence="4">NS2018</strain>
    </source>
</reference>
<protein>
    <recommendedName>
        <fullName evidence="3">CCHC-type domain-containing protein</fullName>
    </recommendedName>
</protein>
<evidence type="ECO:0000313" key="4">
    <source>
        <dbReference type="EMBL" id="KAK0607757.1"/>
    </source>
</evidence>
<feature type="domain" description="CCHC-type" evidence="3">
    <location>
        <begin position="596"/>
        <end position="612"/>
    </location>
</feature>
<dbReference type="SMART" id="SM00343">
    <property type="entry name" value="ZnF_C2HC"/>
    <property type="match status" value="2"/>
</dbReference>
<dbReference type="PANTHER" id="PTHR35317:SF23">
    <property type="entry name" value="OS04G0629600 PROTEIN"/>
    <property type="match status" value="1"/>
</dbReference>
<comment type="caution">
    <text evidence="4">The sequence shown here is derived from an EMBL/GenBank/DDBJ whole genome shotgun (WGS) entry which is preliminary data.</text>
</comment>